<dbReference type="PROSITE" id="PS51934">
    <property type="entry name" value="LRAT"/>
    <property type="match status" value="1"/>
</dbReference>
<keyword evidence="4" id="KW-0443">Lipid metabolism</keyword>
<dbReference type="Proteomes" id="UP000046392">
    <property type="component" value="Unplaced"/>
</dbReference>
<dbReference type="GO" id="GO:0016410">
    <property type="term" value="F:N-acyltransferase activity"/>
    <property type="evidence" value="ECO:0007669"/>
    <property type="project" value="TreeGrafter"/>
</dbReference>
<evidence type="ECO:0000313" key="6">
    <source>
        <dbReference type="Proteomes" id="UP000046392"/>
    </source>
</evidence>
<keyword evidence="6" id="KW-1185">Reference proteome</keyword>
<feature type="domain" description="LRAT" evidence="5">
    <location>
        <begin position="30"/>
        <end position="155"/>
    </location>
</feature>
<evidence type="ECO:0000313" key="7">
    <source>
        <dbReference type="WBParaSite" id="SPAL_0000560600.1"/>
    </source>
</evidence>
<evidence type="ECO:0000256" key="4">
    <source>
        <dbReference type="ARBA" id="ARBA00023098"/>
    </source>
</evidence>
<dbReference type="GO" id="GO:0070292">
    <property type="term" value="P:N-acylphosphatidylethanolamine metabolic process"/>
    <property type="evidence" value="ECO:0007669"/>
    <property type="project" value="TreeGrafter"/>
</dbReference>
<organism evidence="6 7">
    <name type="scientific">Strongyloides papillosus</name>
    <name type="common">Intestinal threadworm</name>
    <dbReference type="NCBI Taxonomy" id="174720"/>
    <lineage>
        <taxon>Eukaryota</taxon>
        <taxon>Metazoa</taxon>
        <taxon>Ecdysozoa</taxon>
        <taxon>Nematoda</taxon>
        <taxon>Chromadorea</taxon>
        <taxon>Rhabditida</taxon>
        <taxon>Tylenchina</taxon>
        <taxon>Panagrolaimomorpha</taxon>
        <taxon>Strongyloidoidea</taxon>
        <taxon>Strongyloididae</taxon>
        <taxon>Strongyloides</taxon>
    </lineage>
</organism>
<dbReference type="STRING" id="174720.A0A0N5BI21"/>
<evidence type="ECO:0000256" key="2">
    <source>
        <dbReference type="ARBA" id="ARBA00022679"/>
    </source>
</evidence>
<dbReference type="AlphaFoldDB" id="A0A0N5BI21"/>
<dbReference type="Pfam" id="PF04970">
    <property type="entry name" value="LRAT"/>
    <property type="match status" value="1"/>
</dbReference>
<evidence type="ECO:0000259" key="5">
    <source>
        <dbReference type="PROSITE" id="PS51934"/>
    </source>
</evidence>
<evidence type="ECO:0000256" key="3">
    <source>
        <dbReference type="ARBA" id="ARBA00022801"/>
    </source>
</evidence>
<dbReference type="InterPro" id="IPR007053">
    <property type="entry name" value="LRAT_dom"/>
</dbReference>
<accession>A0A0N5BI21</accession>
<protein>
    <submittedName>
        <fullName evidence="7">LRAT domain-containing protein</fullName>
    </submittedName>
</protein>
<dbReference type="PANTHER" id="PTHR13943">
    <property type="entry name" value="HRAS-LIKE SUPPRESSOR - RELATED"/>
    <property type="match status" value="1"/>
</dbReference>
<comment type="similarity">
    <text evidence="1">Belongs to the H-rev107 family.</text>
</comment>
<dbReference type="GO" id="GO:0005737">
    <property type="term" value="C:cytoplasm"/>
    <property type="evidence" value="ECO:0007669"/>
    <property type="project" value="TreeGrafter"/>
</dbReference>
<dbReference type="GO" id="GO:0008970">
    <property type="term" value="F:phospholipase A1 activity"/>
    <property type="evidence" value="ECO:0007669"/>
    <property type="project" value="TreeGrafter"/>
</dbReference>
<keyword evidence="3" id="KW-0378">Hydrolase</keyword>
<reference evidence="7" key="1">
    <citation type="submission" date="2017-02" db="UniProtKB">
        <authorList>
            <consortium name="WormBaseParasite"/>
        </authorList>
    </citation>
    <scope>IDENTIFICATION</scope>
</reference>
<evidence type="ECO:0000256" key="1">
    <source>
        <dbReference type="ARBA" id="ARBA00007824"/>
    </source>
</evidence>
<dbReference type="InterPro" id="IPR051496">
    <property type="entry name" value="H-rev107_PLA/AT"/>
</dbReference>
<dbReference type="PANTHER" id="PTHR13943:SF77">
    <property type="entry name" value="LRAT DOMAIN-CONTAINING PROTEIN"/>
    <property type="match status" value="1"/>
</dbReference>
<dbReference type="GO" id="GO:0004623">
    <property type="term" value="F:phospholipase A2 activity"/>
    <property type="evidence" value="ECO:0007669"/>
    <property type="project" value="TreeGrafter"/>
</dbReference>
<name>A0A0N5BI21_STREA</name>
<dbReference type="Gene3D" id="3.90.1720.10">
    <property type="entry name" value="endopeptidase domain like (from Nostoc punctiforme)"/>
    <property type="match status" value="1"/>
</dbReference>
<proteinExistence type="inferred from homology"/>
<sequence>MNHSLLTPWTSVSNLVGSLQVGDLIEIRKYANDGTPINNHWAVYTGLSNGHHTVGVFFNQNNGNNNQNLLKAIFSPDSNRDRTKASICYCYLFHVCGNDQCRINNSMDRHCKPLPSGVIYKRVIKRVGDCGYNTLFKNSEHFAKYARYNVYISEHANIGKIIEIGMNTLLVSKNLLKASTTGALGYVSLKVYDKVKKR</sequence>
<dbReference type="WBParaSite" id="SPAL_0000560600.1">
    <property type="protein sequence ID" value="SPAL_0000560600.1"/>
    <property type="gene ID" value="SPAL_0000560600"/>
</dbReference>
<keyword evidence="2" id="KW-0808">Transferase</keyword>